<accession>A0ABN8T6X6</accession>
<dbReference type="RefSeq" id="WP_253897047.1">
    <property type="nucleotide sequence ID" value="NZ_CALSBS010000002.1"/>
</dbReference>
<evidence type="ECO:0000313" key="2">
    <source>
        <dbReference type="EMBL" id="CAH6636013.1"/>
    </source>
</evidence>
<dbReference type="Proteomes" id="UP001152651">
    <property type="component" value="Unassembled WGS sequence"/>
</dbReference>
<dbReference type="EMBL" id="CALSBS010000002">
    <property type="protein sequence ID" value="CAH6636013.1"/>
    <property type="molecule type" value="Genomic_DNA"/>
</dbReference>
<comment type="caution">
    <text evidence="2">The sequence shown here is derived from an EMBL/GenBank/DDBJ whole genome shotgun (WGS) entry which is preliminary data.</text>
</comment>
<evidence type="ECO:0000256" key="1">
    <source>
        <dbReference type="SAM" id="MobiDB-lite"/>
    </source>
</evidence>
<feature type="compositionally biased region" description="Basic and acidic residues" evidence="1">
    <location>
        <begin position="173"/>
        <end position="186"/>
    </location>
</feature>
<organism evidence="2 3">
    <name type="scientific">Pseudocitrobacter vendiensis</name>
    <dbReference type="NCBI Taxonomy" id="2488306"/>
    <lineage>
        <taxon>Bacteria</taxon>
        <taxon>Pseudomonadati</taxon>
        <taxon>Pseudomonadota</taxon>
        <taxon>Gammaproteobacteria</taxon>
        <taxon>Enterobacterales</taxon>
        <taxon>Enterobacteriaceae</taxon>
        <taxon>Pseudocitrobacter</taxon>
    </lineage>
</organism>
<protein>
    <recommendedName>
        <fullName evidence="4">Single-stranded DNA-binding protein</fullName>
    </recommendedName>
</protein>
<sequence length="238" mass="26218">MNQPISFTWNQQSAEAALKAGSAAGISETGAYEGNITSAVYEFGKDGSQSQALVLSLDADGQKANFIRINFLGRDGSQTFGMGLIAAIMWAAQVKDAQAQQRQGQSGPEWYLPALEGKRVGLFLQKILTTKQDGSGDSYKFEVRHVYQPGSRLTYKEFNEKAPAEAIATLERTMNDKDDRRPHDSSRGGWGSSQQQNNSGWGNQQTDPNAIPDSRLQQANRQISQNNQHPQFDDDIPF</sequence>
<name>A0ABN8T6X6_9ENTR</name>
<keyword evidence="3" id="KW-1185">Reference proteome</keyword>
<evidence type="ECO:0008006" key="4">
    <source>
        <dbReference type="Google" id="ProtNLM"/>
    </source>
</evidence>
<feature type="region of interest" description="Disordered" evidence="1">
    <location>
        <begin position="171"/>
        <end position="238"/>
    </location>
</feature>
<gene>
    <name evidence="2" type="ORF">FBBNIHIM_04190</name>
</gene>
<proteinExistence type="predicted"/>
<feature type="compositionally biased region" description="Low complexity" evidence="1">
    <location>
        <begin position="192"/>
        <end position="205"/>
    </location>
</feature>
<evidence type="ECO:0000313" key="3">
    <source>
        <dbReference type="Proteomes" id="UP001152651"/>
    </source>
</evidence>
<reference evidence="2" key="1">
    <citation type="submission" date="2022-05" db="EMBL/GenBank/DDBJ databases">
        <authorList>
            <person name="Blom J."/>
        </authorList>
    </citation>
    <scope>NUCLEOTIDE SEQUENCE</scope>
    <source>
        <strain evidence="2">Type strain: CPO20170097</strain>
    </source>
</reference>
<feature type="compositionally biased region" description="Polar residues" evidence="1">
    <location>
        <begin position="215"/>
        <end position="230"/>
    </location>
</feature>